<sequence length="187" mass="21152">MNSFFPYFRPGQRDAAYAAFAQLSESEQAVREESQLNLCRDTLEETLLILHPECHLALKLQDALDEIRRRSLAMLSRDNSEQRSSDLDPHQSPRSISDDCEYKYLDKISCTPDRSCDAPMSNIEMTVVEDNNNAVAAPVFRAVTPVNRPAILNDNIQKPLHAGKKHSLEVNMPAAKRRKVRGNQLSD</sequence>
<dbReference type="Proteomes" id="UP000290540">
    <property type="component" value="Unassembled WGS sequence"/>
</dbReference>
<dbReference type="AlphaFoldDB" id="A0A4Q2V0R1"/>
<protein>
    <submittedName>
        <fullName evidence="2">Uncharacterized protein</fullName>
    </submittedName>
</protein>
<evidence type="ECO:0000256" key="1">
    <source>
        <dbReference type="SAM" id="MobiDB-lite"/>
    </source>
</evidence>
<accession>A0A4Q2V0R1</accession>
<feature type="region of interest" description="Disordered" evidence="1">
    <location>
        <begin position="75"/>
        <end position="95"/>
    </location>
</feature>
<evidence type="ECO:0000313" key="3">
    <source>
        <dbReference type="Proteomes" id="UP000290540"/>
    </source>
</evidence>
<reference evidence="2 3" key="1">
    <citation type="submission" date="2016-12" db="EMBL/GenBank/DDBJ databases">
        <title>Draft genome sequence of Fusarium oxysporum causing rot on Narcissus.</title>
        <authorList>
            <person name="Armitage A.D."/>
            <person name="Taylor A."/>
            <person name="Clarkson J.P."/>
            <person name="Harrison R.J."/>
            <person name="Jackson A.C."/>
        </authorList>
    </citation>
    <scope>NUCLEOTIDE SEQUENCE [LARGE SCALE GENOMIC DNA]</scope>
    <source>
        <strain evidence="2 3">N139</strain>
    </source>
</reference>
<name>A0A4Q2V0R1_FUSOX</name>
<dbReference type="EMBL" id="MQTW01001233">
    <property type="protein sequence ID" value="RYC78329.1"/>
    <property type="molecule type" value="Genomic_DNA"/>
</dbReference>
<comment type="caution">
    <text evidence="2">The sequence shown here is derived from an EMBL/GenBank/DDBJ whole genome shotgun (WGS) entry which is preliminary data.</text>
</comment>
<organism evidence="2 3">
    <name type="scientific">Fusarium oxysporum f. sp. narcissi</name>
    <dbReference type="NCBI Taxonomy" id="451672"/>
    <lineage>
        <taxon>Eukaryota</taxon>
        <taxon>Fungi</taxon>
        <taxon>Dikarya</taxon>
        <taxon>Ascomycota</taxon>
        <taxon>Pezizomycotina</taxon>
        <taxon>Sordariomycetes</taxon>
        <taxon>Hypocreomycetidae</taxon>
        <taxon>Hypocreales</taxon>
        <taxon>Nectriaceae</taxon>
        <taxon>Fusarium</taxon>
        <taxon>Fusarium oxysporum species complex</taxon>
    </lineage>
</organism>
<gene>
    <name evidence="2" type="ORF">BFJ63_vAg18798</name>
</gene>
<proteinExistence type="predicted"/>
<feature type="compositionally biased region" description="Basic and acidic residues" evidence="1">
    <location>
        <begin position="78"/>
        <end position="95"/>
    </location>
</feature>
<evidence type="ECO:0000313" key="2">
    <source>
        <dbReference type="EMBL" id="RYC78329.1"/>
    </source>
</evidence>